<dbReference type="Gene3D" id="1.10.287.470">
    <property type="entry name" value="Helix hairpin bin"/>
    <property type="match status" value="1"/>
</dbReference>
<feature type="domain" description="CusB-like beta-barrel" evidence="6">
    <location>
        <begin position="389"/>
        <end position="460"/>
    </location>
</feature>
<dbReference type="Gene3D" id="2.40.30.170">
    <property type="match status" value="1"/>
</dbReference>
<dbReference type="Pfam" id="PF25989">
    <property type="entry name" value="YknX_C"/>
    <property type="match status" value="1"/>
</dbReference>
<keyword evidence="3 4" id="KW-0175">Coiled coil</keyword>
<dbReference type="PANTHER" id="PTHR32347">
    <property type="entry name" value="EFFLUX SYSTEM COMPONENT YKNX-RELATED"/>
    <property type="match status" value="1"/>
</dbReference>
<comment type="caution">
    <text evidence="8">The sequence shown here is derived from an EMBL/GenBank/DDBJ whole genome shotgun (WGS) entry which is preliminary data.</text>
</comment>
<proteinExistence type="inferred from homology"/>
<gene>
    <name evidence="8" type="ORF">HNQ39_003619</name>
</gene>
<dbReference type="SUPFAM" id="SSF111369">
    <property type="entry name" value="HlyD-like secretion proteins"/>
    <property type="match status" value="2"/>
</dbReference>
<dbReference type="AlphaFoldDB" id="A0A7W9STR6"/>
<evidence type="ECO:0000313" key="8">
    <source>
        <dbReference type="EMBL" id="MBB6051809.1"/>
    </source>
</evidence>
<evidence type="ECO:0000259" key="5">
    <source>
        <dbReference type="Pfam" id="PF25881"/>
    </source>
</evidence>
<dbReference type="InterPro" id="IPR050465">
    <property type="entry name" value="UPF0194_transport"/>
</dbReference>
<sequence>MKRNYALLSRGALALLGVGVLGGGALLAQNKPQAVEVVIPQRKLVVESLSASGRLRGEVETSVGAATGGRVIGLFVKEGQRVRKGQLLAQLDNQVLEAQRAQSESQRRTLQEQLAQAQSSVRTAEAQLRQARRGPLTDDITRLRAEVTQSIAVAETKVASSKSRLAGAQQKLLAAQQRLAELKAGSRVEELEQAEAQVRQSEANLTQAKRDSERQSELLAARAIPRNQAELAQTQLAVAEQTLESHRARLRQLKSGTRPEQLRQSEADVAAAEADVRAASAEVVSAQASRTGATQSGQAQIRSLLASPRPEDVAVAEARLDEAQRAEATARQRLDESQQGILLSEKRLQESRLLAPFEGTVTQILTEEGGIISPTSALLKLTRIQKPEIKIDVDEVNLGRLKVGQEAEVTSDAFPGQRFTARVSEVGTQVDTDRGTIEVRLTPVAPPAWIRPGQTLSVNLIVEAGKEQLVVPVAAVTTLGDSSTVLVIEQGKVVKRTVKVGAASAQLLPIREGLSESDQVILGGVGLKEGQNVIARGKSH</sequence>
<feature type="coiled-coil region" evidence="4">
    <location>
        <begin position="313"/>
        <end position="340"/>
    </location>
</feature>
<feature type="domain" description="YknX-like C-terminal permuted SH3-like" evidence="7">
    <location>
        <begin position="469"/>
        <end position="534"/>
    </location>
</feature>
<dbReference type="InterPro" id="IPR059052">
    <property type="entry name" value="HH_YbhG-like"/>
</dbReference>
<protein>
    <submittedName>
        <fullName evidence="8">HlyD family secretion protein</fullName>
    </submittedName>
</protein>
<dbReference type="Proteomes" id="UP000520814">
    <property type="component" value="Unassembled WGS sequence"/>
</dbReference>
<dbReference type="EMBL" id="JACHGW010000003">
    <property type="protein sequence ID" value="MBB6051809.1"/>
    <property type="molecule type" value="Genomic_DNA"/>
</dbReference>
<feature type="coiled-coil region" evidence="4">
    <location>
        <begin position="165"/>
        <end position="282"/>
    </location>
</feature>
<dbReference type="Pfam" id="PF25881">
    <property type="entry name" value="HH_YBHG"/>
    <property type="match status" value="1"/>
</dbReference>
<dbReference type="Pfam" id="PF25954">
    <property type="entry name" value="Beta-barrel_RND_2"/>
    <property type="match status" value="1"/>
</dbReference>
<dbReference type="Gene3D" id="2.40.420.20">
    <property type="match status" value="1"/>
</dbReference>
<dbReference type="NCBIfam" id="TIGR01730">
    <property type="entry name" value="RND_mfp"/>
    <property type="match status" value="1"/>
</dbReference>
<evidence type="ECO:0000256" key="3">
    <source>
        <dbReference type="ARBA" id="ARBA00023054"/>
    </source>
</evidence>
<feature type="coiled-coil region" evidence="4">
    <location>
        <begin position="88"/>
        <end position="134"/>
    </location>
</feature>
<reference evidence="8 9" key="1">
    <citation type="submission" date="2020-08" db="EMBL/GenBank/DDBJ databases">
        <title>Genomic Encyclopedia of Type Strains, Phase IV (KMG-IV): sequencing the most valuable type-strain genomes for metagenomic binning, comparative biology and taxonomic classification.</title>
        <authorList>
            <person name="Goeker M."/>
        </authorList>
    </citation>
    <scope>NUCLEOTIDE SEQUENCE [LARGE SCALE GENOMIC DNA]</scope>
    <source>
        <strain evidence="8 9">DSM 23562</strain>
    </source>
</reference>
<dbReference type="GO" id="GO:0016020">
    <property type="term" value="C:membrane"/>
    <property type="evidence" value="ECO:0007669"/>
    <property type="project" value="InterPro"/>
</dbReference>
<dbReference type="GO" id="GO:0022857">
    <property type="term" value="F:transmembrane transporter activity"/>
    <property type="evidence" value="ECO:0007669"/>
    <property type="project" value="InterPro"/>
</dbReference>
<evidence type="ECO:0000256" key="4">
    <source>
        <dbReference type="SAM" id="Coils"/>
    </source>
</evidence>
<feature type="domain" description="YbhG-like alpha-helical hairpin" evidence="5">
    <location>
        <begin position="164"/>
        <end position="279"/>
    </location>
</feature>
<accession>A0A7W9STR6</accession>
<evidence type="ECO:0000259" key="7">
    <source>
        <dbReference type="Pfam" id="PF25989"/>
    </source>
</evidence>
<evidence type="ECO:0000256" key="1">
    <source>
        <dbReference type="ARBA" id="ARBA00004196"/>
    </source>
</evidence>
<organism evidence="8 9">
    <name type="scientific">Armatimonas rosea</name>
    <dbReference type="NCBI Taxonomy" id="685828"/>
    <lineage>
        <taxon>Bacteria</taxon>
        <taxon>Bacillati</taxon>
        <taxon>Armatimonadota</taxon>
        <taxon>Armatimonadia</taxon>
        <taxon>Armatimonadales</taxon>
        <taxon>Armatimonadaceae</taxon>
        <taxon>Armatimonas</taxon>
    </lineage>
</organism>
<evidence type="ECO:0000259" key="6">
    <source>
        <dbReference type="Pfam" id="PF25954"/>
    </source>
</evidence>
<dbReference type="InterPro" id="IPR058792">
    <property type="entry name" value="Beta-barrel_RND_2"/>
</dbReference>
<dbReference type="RefSeq" id="WP_184199589.1">
    <property type="nucleotide sequence ID" value="NZ_JACHGW010000003.1"/>
</dbReference>
<comment type="subcellular location">
    <subcellularLocation>
        <location evidence="1">Cell envelope</location>
    </subcellularLocation>
</comment>
<dbReference type="InterPro" id="IPR058637">
    <property type="entry name" value="YknX-like_C"/>
</dbReference>
<name>A0A7W9STR6_ARMRO</name>
<comment type="similarity">
    <text evidence="2">Belongs to the membrane fusion protein (MFP) (TC 8.A.1) family.</text>
</comment>
<dbReference type="GO" id="GO:0030313">
    <property type="term" value="C:cell envelope"/>
    <property type="evidence" value="ECO:0007669"/>
    <property type="project" value="UniProtKB-SubCell"/>
</dbReference>
<keyword evidence="9" id="KW-1185">Reference proteome</keyword>
<dbReference type="InterPro" id="IPR006143">
    <property type="entry name" value="RND_pump_MFP"/>
</dbReference>
<evidence type="ECO:0000256" key="2">
    <source>
        <dbReference type="ARBA" id="ARBA00009477"/>
    </source>
</evidence>
<evidence type="ECO:0000313" key="9">
    <source>
        <dbReference type="Proteomes" id="UP000520814"/>
    </source>
</evidence>
<dbReference type="Gene3D" id="2.40.50.100">
    <property type="match status" value="1"/>
</dbReference>